<evidence type="ECO:0000256" key="3">
    <source>
        <dbReference type="ARBA" id="ARBA00022679"/>
    </source>
</evidence>
<dbReference type="GO" id="GO:0005886">
    <property type="term" value="C:plasma membrane"/>
    <property type="evidence" value="ECO:0007669"/>
    <property type="project" value="UniProtKB-SubCell"/>
</dbReference>
<dbReference type="PANTHER" id="PTHR22926:SF3">
    <property type="entry name" value="UNDECAPRENYL-PHOSPHATE ALPHA-N-ACETYLGLUCOSAMINYL 1-PHOSPHATE TRANSFERASE"/>
    <property type="match status" value="1"/>
</dbReference>
<dbReference type="GO" id="GO:0046872">
    <property type="term" value="F:metal ion binding"/>
    <property type="evidence" value="ECO:0007669"/>
    <property type="project" value="UniProtKB-KW"/>
</dbReference>
<dbReference type="PANTHER" id="PTHR22926">
    <property type="entry name" value="PHOSPHO-N-ACETYLMURAMOYL-PENTAPEPTIDE-TRANSFERASE"/>
    <property type="match status" value="1"/>
</dbReference>
<dbReference type="GO" id="GO:0044038">
    <property type="term" value="P:cell wall macromolecule biosynthetic process"/>
    <property type="evidence" value="ECO:0007669"/>
    <property type="project" value="TreeGrafter"/>
</dbReference>
<keyword evidence="3 9" id="KW-0808">Transferase</keyword>
<feature type="transmembrane region" description="Helical" evidence="8">
    <location>
        <begin position="102"/>
        <end position="119"/>
    </location>
</feature>
<comment type="caution">
    <text evidence="9">The sequence shown here is derived from an EMBL/GenBank/DDBJ whole genome shotgun (WGS) entry which is preliminary data.</text>
</comment>
<keyword evidence="5 8" id="KW-1133">Transmembrane helix</keyword>
<feature type="transmembrane region" description="Helical" evidence="8">
    <location>
        <begin position="164"/>
        <end position="183"/>
    </location>
</feature>
<dbReference type="GO" id="GO:0071555">
    <property type="term" value="P:cell wall organization"/>
    <property type="evidence" value="ECO:0007669"/>
    <property type="project" value="TreeGrafter"/>
</dbReference>
<organism evidence="9 10">
    <name type="scientific">Aliikangiella marina</name>
    <dbReference type="NCBI Taxonomy" id="1712262"/>
    <lineage>
        <taxon>Bacteria</taxon>
        <taxon>Pseudomonadati</taxon>
        <taxon>Pseudomonadota</taxon>
        <taxon>Gammaproteobacteria</taxon>
        <taxon>Oceanospirillales</taxon>
        <taxon>Pleioneaceae</taxon>
        <taxon>Aliikangiella</taxon>
    </lineage>
</organism>
<comment type="subcellular location">
    <subcellularLocation>
        <location evidence="1">Cell membrane</location>
        <topology evidence="1">Multi-pass membrane protein</topology>
    </subcellularLocation>
</comment>
<dbReference type="RefSeq" id="WP_142888401.1">
    <property type="nucleotide sequence ID" value="NZ_VIKR01000001.1"/>
</dbReference>
<reference evidence="9 10" key="1">
    <citation type="submission" date="2019-06" db="EMBL/GenBank/DDBJ databases">
        <title>Draft genome of Aliikangiella marina GYP-15.</title>
        <authorList>
            <person name="Wang G."/>
        </authorList>
    </citation>
    <scope>NUCLEOTIDE SEQUENCE [LARGE SCALE GENOMIC DNA]</scope>
    <source>
        <strain evidence="9 10">GYP-15</strain>
    </source>
</reference>
<accession>A0A545TIN4</accession>
<name>A0A545TIN4_9GAMM</name>
<sequence length="384" mass="42163">MGDLSPFFDSLFSPYLFLALLISLAVIPLYRRLAIKYDLVDHPGGRKQHAMPVPLVGGLAIITASLASIYLWGFSKGHEGLVFSCGGLFLIGFIDDKYDISAALRLIAQTTLVAVALYLDDVWLTQIALTKDIVLDLGVFAYPLTVVAVLALINAVNMLDGLDGLSSGIVLITLGFIISVASAASLTNVSFFATVFFGGVLGFWAYNYRFSWRERASVFMGDSGTIVLGFVLPYLAIKLAIEAPAYAPSSILLWLFAIPIWDICAVIIKRMRDGRSPLSAGRDHIHHVLMQAGLTVRHTLHLIYLLTITTVSFGFAAQYFGFSQIESFAAFFIFMTFYLGRVGSLSRKPVAEVYDFKTHGDRRKTLTDIDAEVVELNSRSKTLS</sequence>
<feature type="transmembrane region" description="Helical" evidence="8">
    <location>
        <begin position="78"/>
        <end position="95"/>
    </location>
</feature>
<feature type="binding site" evidence="7">
    <location>
        <position position="222"/>
    </location>
    <ligand>
        <name>Mg(2+)</name>
        <dbReference type="ChEBI" id="CHEBI:18420"/>
    </ligand>
</feature>
<keyword evidence="7" id="KW-0479">Metal-binding</keyword>
<proteinExistence type="predicted"/>
<keyword evidence="2" id="KW-1003">Cell membrane</keyword>
<dbReference type="EMBL" id="VIKR01000001">
    <property type="protein sequence ID" value="TQV77041.1"/>
    <property type="molecule type" value="Genomic_DNA"/>
</dbReference>
<keyword evidence="7" id="KW-0460">Magnesium</keyword>
<dbReference type="InterPro" id="IPR000715">
    <property type="entry name" value="Glycosyl_transferase_4"/>
</dbReference>
<protein>
    <submittedName>
        <fullName evidence="9">Undecaprenyl/decaprenyl-phosphate alpha-N-acetylglucosaminyl 1-phosphate transferase</fullName>
    </submittedName>
</protein>
<feature type="transmembrane region" description="Helical" evidence="8">
    <location>
        <begin position="218"/>
        <end position="237"/>
    </location>
</feature>
<evidence type="ECO:0000256" key="7">
    <source>
        <dbReference type="PIRSR" id="PIRSR600715-1"/>
    </source>
</evidence>
<dbReference type="OrthoDB" id="9783652at2"/>
<feature type="transmembrane region" description="Helical" evidence="8">
    <location>
        <begin position="51"/>
        <end position="72"/>
    </location>
</feature>
<keyword evidence="10" id="KW-1185">Reference proteome</keyword>
<dbReference type="GO" id="GO:0016780">
    <property type="term" value="F:phosphotransferase activity, for other substituted phosphate groups"/>
    <property type="evidence" value="ECO:0007669"/>
    <property type="project" value="InterPro"/>
</dbReference>
<evidence type="ECO:0000256" key="2">
    <source>
        <dbReference type="ARBA" id="ARBA00022475"/>
    </source>
</evidence>
<keyword evidence="4 8" id="KW-0812">Transmembrane</keyword>
<comment type="cofactor">
    <cofactor evidence="7">
        <name>Mg(2+)</name>
        <dbReference type="ChEBI" id="CHEBI:18420"/>
    </cofactor>
</comment>
<evidence type="ECO:0000313" key="9">
    <source>
        <dbReference type="EMBL" id="TQV77041.1"/>
    </source>
</evidence>
<dbReference type="AlphaFoldDB" id="A0A545TIN4"/>
<feature type="transmembrane region" description="Helical" evidence="8">
    <location>
        <begin position="319"/>
        <end position="339"/>
    </location>
</feature>
<evidence type="ECO:0000256" key="6">
    <source>
        <dbReference type="ARBA" id="ARBA00023136"/>
    </source>
</evidence>
<dbReference type="GO" id="GO:0009103">
    <property type="term" value="P:lipopolysaccharide biosynthetic process"/>
    <property type="evidence" value="ECO:0007669"/>
    <property type="project" value="TreeGrafter"/>
</dbReference>
<dbReference type="Proteomes" id="UP000317839">
    <property type="component" value="Unassembled WGS sequence"/>
</dbReference>
<dbReference type="CDD" id="cd06853">
    <property type="entry name" value="GT_WecA_like"/>
    <property type="match status" value="1"/>
</dbReference>
<feature type="transmembrane region" description="Helical" evidence="8">
    <location>
        <begin position="139"/>
        <end position="157"/>
    </location>
</feature>
<evidence type="ECO:0000313" key="10">
    <source>
        <dbReference type="Proteomes" id="UP000317839"/>
    </source>
</evidence>
<gene>
    <name evidence="9" type="ORF">FLL45_03555</name>
</gene>
<evidence type="ECO:0000256" key="4">
    <source>
        <dbReference type="ARBA" id="ARBA00022692"/>
    </source>
</evidence>
<feature type="transmembrane region" description="Helical" evidence="8">
    <location>
        <begin position="189"/>
        <end position="206"/>
    </location>
</feature>
<feature type="transmembrane region" description="Helical" evidence="8">
    <location>
        <begin position="12"/>
        <end position="30"/>
    </location>
</feature>
<feature type="binding site" evidence="7">
    <location>
        <position position="157"/>
    </location>
    <ligand>
        <name>Mg(2+)</name>
        <dbReference type="ChEBI" id="CHEBI:18420"/>
    </ligand>
</feature>
<keyword evidence="6 8" id="KW-0472">Membrane</keyword>
<evidence type="ECO:0000256" key="1">
    <source>
        <dbReference type="ARBA" id="ARBA00004651"/>
    </source>
</evidence>
<dbReference type="Pfam" id="PF00953">
    <property type="entry name" value="Glycos_transf_4"/>
    <property type="match status" value="1"/>
</dbReference>
<evidence type="ECO:0000256" key="5">
    <source>
        <dbReference type="ARBA" id="ARBA00022989"/>
    </source>
</evidence>
<feature type="transmembrane region" description="Helical" evidence="8">
    <location>
        <begin position="288"/>
        <end position="313"/>
    </location>
</feature>
<evidence type="ECO:0000256" key="8">
    <source>
        <dbReference type="SAM" id="Phobius"/>
    </source>
</evidence>
<feature type="transmembrane region" description="Helical" evidence="8">
    <location>
        <begin position="249"/>
        <end position="268"/>
    </location>
</feature>